<feature type="domain" description="RecF/RecN/SMC N-terminal" evidence="8">
    <location>
        <begin position="3"/>
        <end position="1102"/>
    </location>
</feature>
<dbReference type="NCBIfam" id="TIGR02168">
    <property type="entry name" value="SMC_prok_B"/>
    <property type="match status" value="1"/>
</dbReference>
<dbReference type="GO" id="GO:0007062">
    <property type="term" value="P:sister chromatid cohesion"/>
    <property type="evidence" value="ECO:0007669"/>
    <property type="project" value="InterPro"/>
</dbReference>
<evidence type="ECO:0000313" key="10">
    <source>
        <dbReference type="EMBL" id="VAW42164.1"/>
    </source>
</evidence>
<dbReference type="InterPro" id="IPR010935">
    <property type="entry name" value="SMC_hinge"/>
</dbReference>
<dbReference type="InterPro" id="IPR027417">
    <property type="entry name" value="P-loop_NTPase"/>
</dbReference>
<dbReference type="InterPro" id="IPR003395">
    <property type="entry name" value="RecF/RecN/SMC_N"/>
</dbReference>
<dbReference type="GO" id="GO:0016887">
    <property type="term" value="F:ATP hydrolysis activity"/>
    <property type="evidence" value="ECO:0007669"/>
    <property type="project" value="InterPro"/>
</dbReference>
<dbReference type="SUPFAM" id="SSF57997">
    <property type="entry name" value="Tropomyosin"/>
    <property type="match status" value="1"/>
</dbReference>
<dbReference type="Gene3D" id="3.40.50.300">
    <property type="entry name" value="P-loop containing nucleotide triphosphate hydrolases"/>
    <property type="match status" value="2"/>
</dbReference>
<dbReference type="GO" id="GO:0003677">
    <property type="term" value="F:DNA binding"/>
    <property type="evidence" value="ECO:0007669"/>
    <property type="project" value="UniProtKB-KW"/>
</dbReference>
<dbReference type="GO" id="GO:0005524">
    <property type="term" value="F:ATP binding"/>
    <property type="evidence" value="ECO:0007669"/>
    <property type="project" value="UniProtKB-KW"/>
</dbReference>
<feature type="region of interest" description="Disordered" evidence="7">
    <location>
        <begin position="250"/>
        <end position="270"/>
    </location>
</feature>
<dbReference type="GO" id="GO:0005694">
    <property type="term" value="C:chromosome"/>
    <property type="evidence" value="ECO:0007669"/>
    <property type="project" value="InterPro"/>
</dbReference>
<accession>A0A3B0WEW2</accession>
<dbReference type="HAMAP" id="MF_01894">
    <property type="entry name" value="Smc_prok"/>
    <property type="match status" value="1"/>
</dbReference>
<dbReference type="SUPFAM" id="SSF52540">
    <property type="entry name" value="P-loop containing nucleoside triphosphate hydrolases"/>
    <property type="match status" value="2"/>
</dbReference>
<evidence type="ECO:0000256" key="2">
    <source>
        <dbReference type="ARBA" id="ARBA00022741"/>
    </source>
</evidence>
<dbReference type="PANTHER" id="PTHR43977">
    <property type="entry name" value="STRUCTURAL MAINTENANCE OF CHROMOSOMES PROTEIN 3"/>
    <property type="match status" value="1"/>
</dbReference>
<feature type="coiled-coil region" evidence="6">
    <location>
        <begin position="989"/>
        <end position="1026"/>
    </location>
</feature>
<dbReference type="AlphaFoldDB" id="A0A3B0WEW2"/>
<dbReference type="InterPro" id="IPR024704">
    <property type="entry name" value="SMC"/>
</dbReference>
<evidence type="ECO:0000259" key="9">
    <source>
        <dbReference type="Pfam" id="PF06470"/>
    </source>
</evidence>
<evidence type="ECO:0000256" key="5">
    <source>
        <dbReference type="ARBA" id="ARBA00023125"/>
    </source>
</evidence>
<sequence>MRLKKLVLQGYKTFASKTEFVFDEGITAIVGPNGSGKSNIADAVRWVLGEQSYSTLRGRRTLDMIFSGSQSRPRAGMAQAILTLDNSDGWLPIDYSEVEIGRRAHRSGENEYILNGQKVRLKDISDLLATSGLAERTYTIIGQGLVDKALSLRAEERRALFEEAAGINHYKSRRAETLRRLQETQRNLQRIHDILAEIRPRLNSLRRQATRAQNYEQLTADLQNLLRTWYGYRWEQAKLEVRRARKTAVSSEKTWQASRQKMRTQQENGDDLRRQIHRLQQQTSETQNKRDGLRDQLEIARREVAILQERRASVQRRLQELEPELPPLAQQQQAAMDELDAATAELMTAQATLTQASEQLQTFNANFQSQQAAINKWQRELDQSIIGQRTGQTRLAKLQGQLNQLREQLAEQEAQQPSLDDAESVKLQAEVEKLTAVFSTTQQKVDDLRQKRHKVQAERQLLIQELKKARRSLREEDQQLNRQQKELARLEAQTEMLNQMRHRETAVNANIPIQGNLAELITIPAAHQQAIEAALRTGLATLLLTDEAALWQLLAEHNRDETVAVATLDNLNPISPPQVDDKAAIGWADSVVSSKKLGAPLVQLLLGSVLLVVDAQAAVRLAKSLPAGCVAAAPDGTVAHAGGLVELVGQSAQNSVLAREEAWREAQASLAAKKESVAALETAVNQQQNNIQSQQDKVDGLNNEEQQLGKRLNEARQKAAQAQRELDLQTQQQQFAQRQQAAQVEVAARLQTRIETLSAQAKDDAAELVRLETAVTHAQTELDSLPVAEAQQQRDTLRQNIGAEQTIVDGRRAVVDSRRATLNQFEQQLTRLKERQAALQRQQTEFAQNKHEQDRIRLQDEMEVLDSQLAPMKSRLVELQDELGEVEEETAVLQKEAHDHETIYTQAKIGFSQQKSEIEGLQERIKADLGIVALHYDDDQTGPTPLPISGVQALPKIKELPDDIEETILRYRGQMQRMGAINPDAPEEYQETQDRFDFMTEQVEDMNQTEERLRTVISELDELTSRAFAETVDKVNAVFGETFTQLFGGGAGRLLLTDPDDLTVSGVDIIARLPNRREQGLALLSGGERSLTAAALIFSLLKV</sequence>
<dbReference type="InterPro" id="IPR036277">
    <property type="entry name" value="SMC_hinge_sf"/>
</dbReference>
<dbReference type="Pfam" id="PF06470">
    <property type="entry name" value="SMC_hinge"/>
    <property type="match status" value="1"/>
</dbReference>
<dbReference type="EMBL" id="UOEU01000896">
    <property type="protein sequence ID" value="VAW42164.1"/>
    <property type="molecule type" value="Genomic_DNA"/>
</dbReference>
<proteinExistence type="inferred from homology"/>
<keyword evidence="2" id="KW-0547">Nucleotide-binding</keyword>
<dbReference type="InterPro" id="IPR011890">
    <property type="entry name" value="SMC_prok"/>
</dbReference>
<keyword evidence="4 6" id="KW-0175">Coiled coil</keyword>
<dbReference type="GO" id="GO:0030261">
    <property type="term" value="P:chromosome condensation"/>
    <property type="evidence" value="ECO:0007669"/>
    <property type="project" value="InterPro"/>
</dbReference>
<keyword evidence="3" id="KW-0067">ATP-binding</keyword>
<dbReference type="Gene3D" id="1.20.1060.20">
    <property type="match status" value="1"/>
</dbReference>
<dbReference type="Pfam" id="PF02463">
    <property type="entry name" value="SMC_N"/>
    <property type="match status" value="1"/>
</dbReference>
<organism evidence="10">
    <name type="scientific">hydrothermal vent metagenome</name>
    <dbReference type="NCBI Taxonomy" id="652676"/>
    <lineage>
        <taxon>unclassified sequences</taxon>
        <taxon>metagenomes</taxon>
        <taxon>ecological metagenomes</taxon>
    </lineage>
</organism>
<evidence type="ECO:0000256" key="7">
    <source>
        <dbReference type="SAM" id="MobiDB-lite"/>
    </source>
</evidence>
<feature type="coiled-coil region" evidence="6">
    <location>
        <begin position="815"/>
        <end position="896"/>
    </location>
</feature>
<protein>
    <submittedName>
        <fullName evidence="10">Chromosome partition protein smc</fullName>
    </submittedName>
</protein>
<feature type="compositionally biased region" description="Polar residues" evidence="7">
    <location>
        <begin position="250"/>
        <end position="267"/>
    </location>
</feature>
<evidence type="ECO:0000256" key="4">
    <source>
        <dbReference type="ARBA" id="ARBA00023054"/>
    </source>
</evidence>
<evidence type="ECO:0000259" key="8">
    <source>
        <dbReference type="Pfam" id="PF02463"/>
    </source>
</evidence>
<reference evidence="10" key="1">
    <citation type="submission" date="2018-06" db="EMBL/GenBank/DDBJ databases">
        <authorList>
            <person name="Zhirakovskaya E."/>
        </authorList>
    </citation>
    <scope>NUCLEOTIDE SEQUENCE</scope>
</reference>
<dbReference type="Gene3D" id="3.30.70.1620">
    <property type="match status" value="1"/>
</dbReference>
<dbReference type="SUPFAM" id="SSF75553">
    <property type="entry name" value="Smc hinge domain"/>
    <property type="match status" value="1"/>
</dbReference>
<feature type="coiled-coil region" evidence="6">
    <location>
        <begin position="670"/>
        <end position="767"/>
    </location>
</feature>
<keyword evidence="5" id="KW-0238">DNA-binding</keyword>
<evidence type="ECO:0000256" key="3">
    <source>
        <dbReference type="ARBA" id="ARBA00022840"/>
    </source>
</evidence>
<gene>
    <name evidence="10" type="ORF">MNBD_CHLOROFLEXI01-3787</name>
</gene>
<feature type="non-terminal residue" evidence="10">
    <location>
        <position position="1103"/>
    </location>
</feature>
<dbReference type="Gene3D" id="1.10.287.1490">
    <property type="match status" value="1"/>
</dbReference>
<evidence type="ECO:0000256" key="1">
    <source>
        <dbReference type="ARBA" id="ARBA00022490"/>
    </source>
</evidence>
<name>A0A3B0WEW2_9ZZZZ</name>
<keyword evidence="1" id="KW-0963">Cytoplasm</keyword>
<feature type="domain" description="SMC hinge" evidence="9">
    <location>
        <begin position="513"/>
        <end position="622"/>
    </location>
</feature>
<evidence type="ECO:0000256" key="6">
    <source>
        <dbReference type="SAM" id="Coils"/>
    </source>
</evidence>
<dbReference type="PIRSF" id="PIRSF005719">
    <property type="entry name" value="SMC"/>
    <property type="match status" value="1"/>
</dbReference>